<dbReference type="GO" id="GO:0051082">
    <property type="term" value="F:unfolded protein binding"/>
    <property type="evidence" value="ECO:0007669"/>
    <property type="project" value="UniProtKB-UniRule"/>
</dbReference>
<evidence type="ECO:0000256" key="4">
    <source>
        <dbReference type="ARBA" id="ARBA00023186"/>
    </source>
</evidence>
<keyword evidence="1 6" id="KW-0963">Cytoplasm</keyword>
<evidence type="ECO:0000256" key="6">
    <source>
        <dbReference type="HAMAP-Rule" id="MF_00117"/>
    </source>
</evidence>
<evidence type="ECO:0000256" key="5">
    <source>
        <dbReference type="ARBA" id="ARBA00023284"/>
    </source>
</evidence>
<sequence>MKDYVIRASTKNIPLRIFAATTQNTVEKARKIHHLTPLTSAALGRVLTATAMMGQMLKNVEDKLTLQLKGEGPILNLLATGNGKGEVKGYIGNPNVDLPLNENGKLAVGKAIGEGTLTVIMDLGLKEPYIGRVSLVNGEIAEDLAHYFAVSEQVPSAVALGVLVGKDQAIQSSGGFIIQVMPNCPENVIEVLEKRLSNLLPMTQLLAEGNSPEDILLNILSDFEVEFLEKKEVAYVCNCSKERLGKALITLGKEELTDIIDQDGQAELQCHFCNKKYYFSKQELKKLLEDAKQ</sequence>
<keyword evidence="3 6" id="KW-1015">Disulfide bond</keyword>
<feature type="disulfide bond" description="Redox-active" evidence="6">
    <location>
        <begin position="237"/>
        <end position="239"/>
    </location>
</feature>
<dbReference type="Proteomes" id="UP000196365">
    <property type="component" value="Unassembled WGS sequence"/>
</dbReference>
<dbReference type="RefSeq" id="WP_087678446.1">
    <property type="nucleotide sequence ID" value="NZ_FUWV01000004.1"/>
</dbReference>
<protein>
    <recommendedName>
        <fullName evidence="6">33 kDa chaperonin</fullName>
    </recommendedName>
    <alternativeName>
        <fullName evidence="6">Heat shock protein 33 homolog</fullName>
        <shortName evidence="6">HSP33</shortName>
    </alternativeName>
</protein>
<dbReference type="Gene3D" id="3.90.1280.10">
    <property type="entry name" value="HSP33 redox switch-like"/>
    <property type="match status" value="1"/>
</dbReference>
<name>A0A1T4LIN7_9FIRM</name>
<dbReference type="CDD" id="cd00498">
    <property type="entry name" value="Hsp33"/>
    <property type="match status" value="1"/>
</dbReference>
<dbReference type="OrthoDB" id="9776534at2"/>
<dbReference type="PIRSF" id="PIRSF005261">
    <property type="entry name" value="Heat_shock_Hsp33"/>
    <property type="match status" value="1"/>
</dbReference>
<proteinExistence type="inferred from homology"/>
<evidence type="ECO:0000256" key="1">
    <source>
        <dbReference type="ARBA" id="ARBA00022490"/>
    </source>
</evidence>
<gene>
    <name evidence="6" type="primary">hslO</name>
    <name evidence="7" type="ORF">SAMN02745973_00987</name>
</gene>
<dbReference type="InterPro" id="IPR000397">
    <property type="entry name" value="Heat_shock_Hsp33"/>
</dbReference>
<dbReference type="SUPFAM" id="SSF118352">
    <property type="entry name" value="HSP33 redox switch-like"/>
    <property type="match status" value="1"/>
</dbReference>
<organism evidence="7 8">
    <name type="scientific">Garciella nitratireducens DSM 15102</name>
    <dbReference type="NCBI Taxonomy" id="1121911"/>
    <lineage>
        <taxon>Bacteria</taxon>
        <taxon>Bacillati</taxon>
        <taxon>Bacillota</taxon>
        <taxon>Clostridia</taxon>
        <taxon>Eubacteriales</taxon>
        <taxon>Eubacteriaceae</taxon>
        <taxon>Garciella</taxon>
    </lineage>
</organism>
<dbReference type="AlphaFoldDB" id="A0A1T4LIN7"/>
<dbReference type="GO" id="GO:0042026">
    <property type="term" value="P:protein refolding"/>
    <property type="evidence" value="ECO:0007669"/>
    <property type="project" value="TreeGrafter"/>
</dbReference>
<evidence type="ECO:0000256" key="2">
    <source>
        <dbReference type="ARBA" id="ARBA00022833"/>
    </source>
</evidence>
<feature type="disulfide bond" description="Redox-active" evidence="6">
    <location>
        <begin position="270"/>
        <end position="273"/>
    </location>
</feature>
<dbReference type="GO" id="GO:0005737">
    <property type="term" value="C:cytoplasm"/>
    <property type="evidence" value="ECO:0007669"/>
    <property type="project" value="UniProtKB-SubCell"/>
</dbReference>
<keyword evidence="2 6" id="KW-0862">Zinc</keyword>
<comment type="PTM">
    <text evidence="6">Under oxidizing conditions two disulfide bonds are formed involving the reactive cysteines. Under reducing conditions zinc is bound to the reactive cysteines and the protein is inactive.</text>
</comment>
<dbReference type="PANTHER" id="PTHR30111:SF1">
    <property type="entry name" value="33 KDA CHAPERONIN"/>
    <property type="match status" value="1"/>
</dbReference>
<dbReference type="SUPFAM" id="SSF64397">
    <property type="entry name" value="Hsp33 domain"/>
    <property type="match status" value="1"/>
</dbReference>
<dbReference type="InterPro" id="IPR016154">
    <property type="entry name" value="Heat_shock_Hsp33_C"/>
</dbReference>
<evidence type="ECO:0000256" key="3">
    <source>
        <dbReference type="ARBA" id="ARBA00023157"/>
    </source>
</evidence>
<evidence type="ECO:0000313" key="8">
    <source>
        <dbReference type="Proteomes" id="UP000196365"/>
    </source>
</evidence>
<keyword evidence="8" id="KW-1185">Reference proteome</keyword>
<keyword evidence="4 6" id="KW-0143">Chaperone</keyword>
<dbReference type="EMBL" id="FUWV01000004">
    <property type="protein sequence ID" value="SJZ54593.1"/>
    <property type="molecule type" value="Genomic_DNA"/>
</dbReference>
<keyword evidence="5 6" id="KW-0676">Redox-active center</keyword>
<dbReference type="HAMAP" id="MF_00117">
    <property type="entry name" value="HslO"/>
    <property type="match status" value="1"/>
</dbReference>
<dbReference type="NCBIfam" id="NF001033">
    <property type="entry name" value="PRK00114.1"/>
    <property type="match status" value="1"/>
</dbReference>
<comment type="function">
    <text evidence="6">Redox regulated molecular chaperone. Protects both thermally unfolding and oxidatively damaged proteins from irreversible aggregation. Plays an important role in the bacterial defense system toward oxidative stress.</text>
</comment>
<dbReference type="Gene3D" id="3.55.30.10">
    <property type="entry name" value="Hsp33 domain"/>
    <property type="match status" value="1"/>
</dbReference>
<reference evidence="7 8" key="1">
    <citation type="submission" date="2017-02" db="EMBL/GenBank/DDBJ databases">
        <authorList>
            <person name="Peterson S.W."/>
        </authorList>
    </citation>
    <scope>NUCLEOTIDE SEQUENCE [LARGE SCALE GENOMIC DNA]</scope>
    <source>
        <strain evidence="7 8">DSM 15102</strain>
    </source>
</reference>
<dbReference type="PANTHER" id="PTHR30111">
    <property type="entry name" value="33 KDA CHAPERONIN"/>
    <property type="match status" value="1"/>
</dbReference>
<evidence type="ECO:0000313" key="7">
    <source>
        <dbReference type="EMBL" id="SJZ54593.1"/>
    </source>
</evidence>
<comment type="subcellular location">
    <subcellularLocation>
        <location evidence="6">Cytoplasm</location>
    </subcellularLocation>
</comment>
<dbReference type="InterPro" id="IPR016153">
    <property type="entry name" value="Heat_shock_Hsp33_N"/>
</dbReference>
<accession>A0A1T4LIN7</accession>
<dbReference type="Pfam" id="PF01430">
    <property type="entry name" value="HSP33"/>
    <property type="match status" value="1"/>
</dbReference>
<dbReference type="GO" id="GO:0044183">
    <property type="term" value="F:protein folding chaperone"/>
    <property type="evidence" value="ECO:0007669"/>
    <property type="project" value="TreeGrafter"/>
</dbReference>
<comment type="similarity">
    <text evidence="6">Belongs to the HSP33 family.</text>
</comment>